<dbReference type="EMBL" id="OE004027">
    <property type="protein sequence ID" value="CAD7460794.1"/>
    <property type="molecule type" value="Genomic_DNA"/>
</dbReference>
<proteinExistence type="predicted"/>
<feature type="domain" description="PAN2-PAN3 deadenylation complex catalytic subunit PAN2 N-terminal" evidence="1">
    <location>
        <begin position="237"/>
        <end position="501"/>
    </location>
</feature>
<dbReference type="AlphaFoldDB" id="A0A7R9NYJ5"/>
<dbReference type="PANTHER" id="PTHR15728:SF0">
    <property type="entry name" value="PAN2-PAN3 DEADENYLATION COMPLEX CATALYTIC SUBUNIT PAN2"/>
    <property type="match status" value="1"/>
</dbReference>
<dbReference type="FunFam" id="2.130.10.10:FF:000421">
    <property type="entry name" value="PAN2-PAN3 deadenylation complex catalytic subunit PAN2"/>
    <property type="match status" value="1"/>
</dbReference>
<dbReference type="SUPFAM" id="SSF50978">
    <property type="entry name" value="WD40 repeat-like"/>
    <property type="match status" value="1"/>
</dbReference>
<dbReference type="GO" id="GO:0031251">
    <property type="term" value="C:PAN complex"/>
    <property type="evidence" value="ECO:0007669"/>
    <property type="project" value="TreeGrafter"/>
</dbReference>
<dbReference type="InterPro" id="IPR048841">
    <property type="entry name" value="PAN2_N"/>
</dbReference>
<evidence type="ECO:0000313" key="2">
    <source>
        <dbReference type="EMBL" id="CAD7460794.1"/>
    </source>
</evidence>
<dbReference type="GO" id="GO:0004535">
    <property type="term" value="F:poly(A)-specific ribonuclease activity"/>
    <property type="evidence" value="ECO:0007669"/>
    <property type="project" value="TreeGrafter"/>
</dbReference>
<protein>
    <recommendedName>
        <fullName evidence="1">PAN2-PAN3 deadenylation complex catalytic subunit PAN2 N-terminal domain-containing protein</fullName>
    </recommendedName>
</protein>
<dbReference type="Gene3D" id="2.130.10.10">
    <property type="entry name" value="YVTN repeat-like/Quinoprotein amine dehydrogenase"/>
    <property type="match status" value="1"/>
</dbReference>
<dbReference type="InterPro" id="IPR036322">
    <property type="entry name" value="WD40_repeat_dom_sf"/>
</dbReference>
<dbReference type="GO" id="GO:0000932">
    <property type="term" value="C:P-body"/>
    <property type="evidence" value="ECO:0007669"/>
    <property type="project" value="TreeGrafter"/>
</dbReference>
<reference evidence="2" key="1">
    <citation type="submission" date="2020-11" db="EMBL/GenBank/DDBJ databases">
        <authorList>
            <person name="Tran Van P."/>
        </authorList>
    </citation>
    <scope>NUCLEOTIDE SEQUENCE</scope>
</reference>
<accession>A0A7R9NYJ5</accession>
<sequence>MMDITIHMVLDEMAEKPRREAMDYPGVGHYDPNVATSSEEILMYDDRNAHFPVEEEHYELPSDGFVVPATEHFGDSYPEAEFQQTHTILADGGDRFGVCALAFDQQEELLWMGNQGYSSPMTSLVLTDSSQLTGNGFEKLPDQIMYPYAEPYDLQKYATVSVLRHNLMKPIPNAPENTAEAVMTSSSMLAVMMSHQKIAIMLTPVMAYDAPNEKIRARPAGLTTHDTVLPDTAPPCTGHVTSYYGPGMQKYTSFQVHANQDVRHIHTFEDGILALTQTTLRCQMRRGIPIFTHSSENMEEMQCQLQISPDTLLMGGHQEKIIEFNLTQGQETNLLHVGKNGCAILRQHGRFISAGDPLGRIDLRDPNTLRVEHTLEAHSGSLSDFDVHGNLLVTCGFSNRQGNLSVDRFLMVYDLRMMRAVNPIQVMIDPLLLRFLPSFSSRLAVVSSLGQMQLVDTVALSQPNLFLYQANTAGQHTLAFDVSSSGQCMALGDGGGSIHFYASNPHATMFNSFSRETEFADPVEPLPPISILDEITPLSSIPLPYCQPGTTLLSDWPEQFLRKVYRSVTKLFAKRNARPNLPVPAPHKYLLADHPYHVEREHHAD</sequence>
<dbReference type="InterPro" id="IPR015943">
    <property type="entry name" value="WD40/YVTN_repeat-like_dom_sf"/>
</dbReference>
<name>A0A7R9NYJ5_9NEOP</name>
<organism evidence="2">
    <name type="scientific">Timema tahoe</name>
    <dbReference type="NCBI Taxonomy" id="61484"/>
    <lineage>
        <taxon>Eukaryota</taxon>
        <taxon>Metazoa</taxon>
        <taxon>Ecdysozoa</taxon>
        <taxon>Arthropoda</taxon>
        <taxon>Hexapoda</taxon>
        <taxon>Insecta</taxon>
        <taxon>Pterygota</taxon>
        <taxon>Neoptera</taxon>
        <taxon>Polyneoptera</taxon>
        <taxon>Phasmatodea</taxon>
        <taxon>Timematodea</taxon>
        <taxon>Timematoidea</taxon>
        <taxon>Timematidae</taxon>
        <taxon>Timema</taxon>
    </lineage>
</organism>
<dbReference type="Pfam" id="PF20770">
    <property type="entry name" value="PAN2_N"/>
    <property type="match status" value="1"/>
</dbReference>
<dbReference type="PANTHER" id="PTHR15728">
    <property type="entry name" value="DEADENYLATION COMPLEX CATALYTIC SUBUNIT PAN2"/>
    <property type="match status" value="1"/>
</dbReference>
<dbReference type="GO" id="GO:0000289">
    <property type="term" value="P:nuclear-transcribed mRNA poly(A) tail shortening"/>
    <property type="evidence" value="ECO:0007669"/>
    <property type="project" value="TreeGrafter"/>
</dbReference>
<evidence type="ECO:0000259" key="1">
    <source>
        <dbReference type="Pfam" id="PF20770"/>
    </source>
</evidence>
<dbReference type="InterPro" id="IPR050785">
    <property type="entry name" value="PAN2-PAN3_catalytic_subunit"/>
</dbReference>
<gene>
    <name evidence="2" type="ORF">TTEB3V08_LOCUS8711</name>
</gene>